<name>A0A0F9Q4N0_9ZZZZ</name>
<comment type="caution">
    <text evidence="1">The sequence shown here is derived from an EMBL/GenBank/DDBJ whole genome shotgun (WGS) entry which is preliminary data.</text>
</comment>
<sequence>MKKQIKSGKTTQTKHVIEHGDSVYIGDPESDDWICVEWRTVGSLSADNPESVIMSIRGSARLAVLPHSSNTIGVELVEIVY</sequence>
<reference evidence="1" key="1">
    <citation type="journal article" date="2015" name="Nature">
        <title>Complex archaea that bridge the gap between prokaryotes and eukaryotes.</title>
        <authorList>
            <person name="Spang A."/>
            <person name="Saw J.H."/>
            <person name="Jorgensen S.L."/>
            <person name="Zaremba-Niedzwiedzka K."/>
            <person name="Martijn J."/>
            <person name="Lind A.E."/>
            <person name="van Eijk R."/>
            <person name="Schleper C."/>
            <person name="Guy L."/>
            <person name="Ettema T.J."/>
        </authorList>
    </citation>
    <scope>NUCLEOTIDE SEQUENCE</scope>
</reference>
<organism evidence="1">
    <name type="scientific">marine sediment metagenome</name>
    <dbReference type="NCBI Taxonomy" id="412755"/>
    <lineage>
        <taxon>unclassified sequences</taxon>
        <taxon>metagenomes</taxon>
        <taxon>ecological metagenomes</taxon>
    </lineage>
</organism>
<accession>A0A0F9Q4N0</accession>
<protein>
    <submittedName>
        <fullName evidence="1">Uncharacterized protein</fullName>
    </submittedName>
</protein>
<dbReference type="EMBL" id="LAZR01001795">
    <property type="protein sequence ID" value="KKN38920.1"/>
    <property type="molecule type" value="Genomic_DNA"/>
</dbReference>
<evidence type="ECO:0000313" key="1">
    <source>
        <dbReference type="EMBL" id="KKN38920.1"/>
    </source>
</evidence>
<proteinExistence type="predicted"/>
<dbReference type="AlphaFoldDB" id="A0A0F9Q4N0"/>
<gene>
    <name evidence="1" type="ORF">LCGC14_0748810</name>
</gene>